<evidence type="ECO:0000313" key="3">
    <source>
        <dbReference type="Proteomes" id="UP000677218"/>
    </source>
</evidence>
<feature type="transmembrane region" description="Helical" evidence="1">
    <location>
        <begin position="71"/>
        <end position="89"/>
    </location>
</feature>
<feature type="transmembrane region" description="Helical" evidence="1">
    <location>
        <begin position="5"/>
        <end position="22"/>
    </location>
</feature>
<accession>A0A916VJ53</accession>
<sequence length="94" mass="10378">MIITILMVLFVILLLVLGWFFWSHRNSTFLGVDTAANKEVSALLKLSSILLLAVAILGIIAIALQNKQLELVTLLAACVVLTIFSISFTKYNQQ</sequence>
<evidence type="ECO:0000313" key="2">
    <source>
        <dbReference type="EMBL" id="GFZ27089.1"/>
    </source>
</evidence>
<evidence type="ECO:0008006" key="4">
    <source>
        <dbReference type="Google" id="ProtNLM"/>
    </source>
</evidence>
<keyword evidence="1" id="KW-0472">Membrane</keyword>
<dbReference type="AlphaFoldDB" id="A0A916VJ53"/>
<keyword evidence="1" id="KW-0812">Transmembrane</keyword>
<reference evidence="2" key="1">
    <citation type="submission" date="2020-08" db="EMBL/GenBank/DDBJ databases">
        <title>Taxonomic study for Lactobacillus species isolated from hardwood bark.</title>
        <authorList>
            <person name="Tohno M."/>
            <person name="Tanizawa Y."/>
        </authorList>
    </citation>
    <scope>NUCLEOTIDE SEQUENCE</scope>
    <source>
        <strain evidence="2">B40</strain>
    </source>
</reference>
<organism evidence="2 3">
    <name type="scientific">Lactobacillus corticis</name>
    <dbReference type="NCBI Taxonomy" id="2201249"/>
    <lineage>
        <taxon>Bacteria</taxon>
        <taxon>Bacillati</taxon>
        <taxon>Bacillota</taxon>
        <taxon>Bacilli</taxon>
        <taxon>Lactobacillales</taxon>
        <taxon>Lactobacillaceae</taxon>
        <taxon>Lactobacillus</taxon>
    </lineage>
</organism>
<evidence type="ECO:0000256" key="1">
    <source>
        <dbReference type="SAM" id="Phobius"/>
    </source>
</evidence>
<feature type="transmembrane region" description="Helical" evidence="1">
    <location>
        <begin position="42"/>
        <end position="64"/>
    </location>
</feature>
<name>A0A916VJ53_9LACO</name>
<comment type="caution">
    <text evidence="2">The sequence shown here is derived from an EMBL/GenBank/DDBJ whole genome shotgun (WGS) entry which is preliminary data.</text>
</comment>
<protein>
    <recommendedName>
        <fullName evidence="4">DUF3784 domain-containing protein</fullName>
    </recommendedName>
</protein>
<dbReference type="Proteomes" id="UP000677218">
    <property type="component" value="Unassembled WGS sequence"/>
</dbReference>
<keyword evidence="1" id="KW-1133">Transmembrane helix</keyword>
<dbReference type="EMBL" id="BMAY01000006">
    <property type="protein sequence ID" value="GFZ27089.1"/>
    <property type="molecule type" value="Genomic_DNA"/>
</dbReference>
<dbReference type="RefSeq" id="WP_212780784.1">
    <property type="nucleotide sequence ID" value="NZ_BMAY01000006.1"/>
</dbReference>
<keyword evidence="3" id="KW-1185">Reference proteome</keyword>
<gene>
    <name evidence="2" type="ORF">LCB40_09690</name>
</gene>
<proteinExistence type="predicted"/>